<keyword evidence="3" id="KW-1185">Reference proteome</keyword>
<dbReference type="Proteomes" id="UP000708208">
    <property type="component" value="Unassembled WGS sequence"/>
</dbReference>
<evidence type="ECO:0000313" key="3">
    <source>
        <dbReference type="Proteomes" id="UP000708208"/>
    </source>
</evidence>
<evidence type="ECO:0000313" key="2">
    <source>
        <dbReference type="EMBL" id="CAG7831920.1"/>
    </source>
</evidence>
<feature type="region of interest" description="Disordered" evidence="1">
    <location>
        <begin position="292"/>
        <end position="331"/>
    </location>
</feature>
<protein>
    <submittedName>
        <fullName evidence="2">Uncharacterized protein</fullName>
    </submittedName>
</protein>
<accession>A0A8J2M213</accession>
<dbReference type="AlphaFoldDB" id="A0A8J2M213"/>
<name>A0A8J2M213_9HEXA</name>
<proteinExistence type="predicted"/>
<reference evidence="2" key="1">
    <citation type="submission" date="2021-06" db="EMBL/GenBank/DDBJ databases">
        <authorList>
            <person name="Hodson N. C."/>
            <person name="Mongue J. A."/>
            <person name="Jaron S. K."/>
        </authorList>
    </citation>
    <scope>NUCLEOTIDE SEQUENCE</scope>
</reference>
<dbReference type="EMBL" id="CAJVCH010562653">
    <property type="protein sequence ID" value="CAG7831920.1"/>
    <property type="molecule type" value="Genomic_DNA"/>
</dbReference>
<sequence length="331" mass="38157">MGCWGRAERKSDQLLKAVAFRETKKKSFCWVPASGDNHVEISEAVNEAGEAGFSNRSVEYIDTKSDDCHAPAWKFPDLPTEGTLVMAMIKHKSNFKRGVILRVEIISNTRFYFVFLYDWGILERFTIDELAQLRAEDEHKLLPRSFFVIHAGMVECRTNFLSRARRESTIQVENETEAETFGEDGLRQTGTNRSTVLNSFEVQKFARNWFDSRDCYMQMYKNFEGIVFICDLRTPMIKENGRVKDVAFAYLMESKGFTFIDRKLRKQDKDYALSNWESIVGRLEGINFDDVTKTKDNNSERQAASCDDATSEIDSDCNEQTQTSRAENTSR</sequence>
<organism evidence="2 3">
    <name type="scientific">Allacma fusca</name>
    <dbReference type="NCBI Taxonomy" id="39272"/>
    <lineage>
        <taxon>Eukaryota</taxon>
        <taxon>Metazoa</taxon>
        <taxon>Ecdysozoa</taxon>
        <taxon>Arthropoda</taxon>
        <taxon>Hexapoda</taxon>
        <taxon>Collembola</taxon>
        <taxon>Symphypleona</taxon>
        <taxon>Sminthuridae</taxon>
        <taxon>Allacma</taxon>
    </lineage>
</organism>
<comment type="caution">
    <text evidence="2">The sequence shown here is derived from an EMBL/GenBank/DDBJ whole genome shotgun (WGS) entry which is preliminary data.</text>
</comment>
<feature type="compositionally biased region" description="Polar residues" evidence="1">
    <location>
        <begin position="318"/>
        <end position="331"/>
    </location>
</feature>
<gene>
    <name evidence="2" type="ORF">AFUS01_LOCUS41639</name>
</gene>
<evidence type="ECO:0000256" key="1">
    <source>
        <dbReference type="SAM" id="MobiDB-lite"/>
    </source>
</evidence>